<sequence length="41" mass="5069">MYKDKIEKLGINRKEIWSIEKRNWKLYPPIARENQPVLRTL</sequence>
<dbReference type="STRING" id="192904.SAMN04488514_1011063"/>
<evidence type="ECO:0000313" key="1">
    <source>
        <dbReference type="EMBL" id="SDL51161.1"/>
    </source>
</evidence>
<name>A0A1G9KN73_9FLAO</name>
<organism evidence="1 2">
    <name type="scientific">Kriegella aquimaris</name>
    <dbReference type="NCBI Taxonomy" id="192904"/>
    <lineage>
        <taxon>Bacteria</taxon>
        <taxon>Pseudomonadati</taxon>
        <taxon>Bacteroidota</taxon>
        <taxon>Flavobacteriia</taxon>
        <taxon>Flavobacteriales</taxon>
        <taxon>Flavobacteriaceae</taxon>
        <taxon>Kriegella</taxon>
    </lineage>
</organism>
<gene>
    <name evidence="1" type="ORF">SAMN04488514_1011063</name>
</gene>
<dbReference type="Proteomes" id="UP000199440">
    <property type="component" value="Unassembled WGS sequence"/>
</dbReference>
<dbReference type="AlphaFoldDB" id="A0A1G9KN73"/>
<proteinExistence type="predicted"/>
<keyword evidence="2" id="KW-1185">Reference proteome</keyword>
<evidence type="ECO:0000313" key="2">
    <source>
        <dbReference type="Proteomes" id="UP000199440"/>
    </source>
</evidence>
<accession>A0A1G9KN73</accession>
<protein>
    <submittedName>
        <fullName evidence="1">Uncharacterized protein</fullName>
    </submittedName>
</protein>
<reference evidence="1 2" key="1">
    <citation type="submission" date="2016-10" db="EMBL/GenBank/DDBJ databases">
        <authorList>
            <person name="de Groot N.N."/>
        </authorList>
    </citation>
    <scope>NUCLEOTIDE SEQUENCE [LARGE SCALE GENOMIC DNA]</scope>
    <source>
        <strain evidence="1 2">DSM 19886</strain>
    </source>
</reference>
<dbReference type="EMBL" id="FNGV01000001">
    <property type="protein sequence ID" value="SDL51161.1"/>
    <property type="molecule type" value="Genomic_DNA"/>
</dbReference>